<comment type="subcellular location">
    <subcellularLocation>
        <location evidence="1 7">Cell membrane</location>
        <topology evidence="1 7">Multi-pass membrane protein</topology>
    </subcellularLocation>
</comment>
<feature type="domain" description="ABC transmembrane type-1" evidence="8">
    <location>
        <begin position="21"/>
        <end position="209"/>
    </location>
</feature>
<feature type="transmembrane region" description="Helical" evidence="7">
    <location>
        <begin position="192"/>
        <end position="211"/>
    </location>
</feature>
<dbReference type="CDD" id="cd06261">
    <property type="entry name" value="TM_PBP2"/>
    <property type="match status" value="1"/>
</dbReference>
<evidence type="ECO:0000256" key="2">
    <source>
        <dbReference type="ARBA" id="ARBA00022448"/>
    </source>
</evidence>
<dbReference type="NCBIfam" id="TIGR01726">
    <property type="entry name" value="HEQRo_perm_3TM"/>
    <property type="match status" value="1"/>
</dbReference>
<dbReference type="Gene3D" id="1.10.3720.10">
    <property type="entry name" value="MetI-like"/>
    <property type="match status" value="1"/>
</dbReference>
<dbReference type="InterPro" id="IPR043429">
    <property type="entry name" value="ArtM/GltK/GlnP/TcyL/YhdX-like"/>
</dbReference>
<name>A0A3S5F7Z1_9FIRM</name>
<keyword evidence="5 7" id="KW-1133">Transmembrane helix</keyword>
<dbReference type="InterPro" id="IPR010065">
    <property type="entry name" value="AA_ABC_transptr_permease_3TM"/>
</dbReference>
<organism evidence="9 10">
    <name type="scientific">Aedoeadaptatus ivorii</name>
    <dbReference type="NCBI Taxonomy" id="54006"/>
    <lineage>
        <taxon>Bacteria</taxon>
        <taxon>Bacillati</taxon>
        <taxon>Bacillota</taxon>
        <taxon>Tissierellia</taxon>
        <taxon>Tissierellales</taxon>
        <taxon>Peptoniphilaceae</taxon>
        <taxon>Aedoeadaptatus</taxon>
    </lineage>
</organism>
<evidence type="ECO:0000259" key="8">
    <source>
        <dbReference type="PROSITE" id="PS50928"/>
    </source>
</evidence>
<accession>A0A3S5F7Z1</accession>
<dbReference type="Pfam" id="PF00528">
    <property type="entry name" value="BPD_transp_1"/>
    <property type="match status" value="1"/>
</dbReference>
<feature type="transmembrane region" description="Helical" evidence="7">
    <location>
        <begin position="66"/>
        <end position="85"/>
    </location>
</feature>
<dbReference type="KEGG" id="piv:NCTC13079_01468"/>
<dbReference type="RefSeq" id="WP_126466164.1">
    <property type="nucleotide sequence ID" value="NZ_JAUSWF010000004.1"/>
</dbReference>
<evidence type="ECO:0000256" key="7">
    <source>
        <dbReference type="RuleBase" id="RU363032"/>
    </source>
</evidence>
<evidence type="ECO:0000313" key="10">
    <source>
        <dbReference type="Proteomes" id="UP000269544"/>
    </source>
</evidence>
<gene>
    <name evidence="9" type="primary">glnP_2</name>
    <name evidence="9" type="ORF">NCTC13079_01468</name>
</gene>
<protein>
    <submittedName>
        <fullName evidence="9">Glutamine transport system permease protein glnP</fullName>
    </submittedName>
</protein>
<evidence type="ECO:0000256" key="4">
    <source>
        <dbReference type="ARBA" id="ARBA00022692"/>
    </source>
</evidence>
<dbReference type="PANTHER" id="PTHR30614">
    <property type="entry name" value="MEMBRANE COMPONENT OF AMINO ACID ABC TRANSPORTER"/>
    <property type="match status" value="1"/>
</dbReference>
<evidence type="ECO:0000256" key="1">
    <source>
        <dbReference type="ARBA" id="ARBA00004651"/>
    </source>
</evidence>
<proteinExistence type="inferred from homology"/>
<dbReference type="GO" id="GO:0022857">
    <property type="term" value="F:transmembrane transporter activity"/>
    <property type="evidence" value="ECO:0007669"/>
    <property type="project" value="InterPro"/>
</dbReference>
<dbReference type="SUPFAM" id="SSF161098">
    <property type="entry name" value="MetI-like"/>
    <property type="match status" value="1"/>
</dbReference>
<sequence>MESGLALLINPFTVKRLLTGLSVTLLVSFLSVALSVVFGILFGWLMTKPSKAIRIVSKFYLEAMRLLPQLVLLFVVYFGLARALGVHISGFHSAVIVFTLWGTAEMGDLVRAALSSIPRHQYESAKAIGLTRRQILRYVISPQAMRRLLPQAMNLVTRMIKTTSLIALIGVIEVIKTGQQIIEATRLTVPTAALWIYFGVMVLYFAVCYPLSKWASRLEQKWKEA</sequence>
<comment type="similarity">
    <text evidence="7">Belongs to the binding-protein-dependent transport system permease family.</text>
</comment>
<dbReference type="GO" id="GO:0043190">
    <property type="term" value="C:ATP-binding cassette (ABC) transporter complex"/>
    <property type="evidence" value="ECO:0007669"/>
    <property type="project" value="InterPro"/>
</dbReference>
<evidence type="ECO:0000256" key="5">
    <source>
        <dbReference type="ARBA" id="ARBA00022989"/>
    </source>
</evidence>
<reference evidence="9 10" key="1">
    <citation type="submission" date="2018-12" db="EMBL/GenBank/DDBJ databases">
        <authorList>
            <consortium name="Pathogen Informatics"/>
        </authorList>
    </citation>
    <scope>NUCLEOTIDE SEQUENCE [LARGE SCALE GENOMIC DNA]</scope>
    <source>
        <strain evidence="9 10">NCTC13079</strain>
    </source>
</reference>
<dbReference type="EMBL" id="LR134523">
    <property type="protein sequence ID" value="VEJ36264.1"/>
    <property type="molecule type" value="Genomic_DNA"/>
</dbReference>
<keyword evidence="4 7" id="KW-0812">Transmembrane</keyword>
<keyword evidence="6 7" id="KW-0472">Membrane</keyword>
<keyword evidence="2 7" id="KW-0813">Transport</keyword>
<keyword evidence="10" id="KW-1185">Reference proteome</keyword>
<dbReference type="OrthoDB" id="92598at2"/>
<keyword evidence="3" id="KW-1003">Cell membrane</keyword>
<evidence type="ECO:0000313" key="9">
    <source>
        <dbReference type="EMBL" id="VEJ36264.1"/>
    </source>
</evidence>
<dbReference type="GO" id="GO:0006865">
    <property type="term" value="P:amino acid transport"/>
    <property type="evidence" value="ECO:0007669"/>
    <property type="project" value="TreeGrafter"/>
</dbReference>
<dbReference type="AlphaFoldDB" id="A0A3S5F7Z1"/>
<evidence type="ECO:0000256" key="6">
    <source>
        <dbReference type="ARBA" id="ARBA00023136"/>
    </source>
</evidence>
<dbReference type="PROSITE" id="PS50928">
    <property type="entry name" value="ABC_TM1"/>
    <property type="match status" value="1"/>
</dbReference>
<dbReference type="InterPro" id="IPR000515">
    <property type="entry name" value="MetI-like"/>
</dbReference>
<dbReference type="PANTHER" id="PTHR30614:SF36">
    <property type="entry name" value="ABC TRANSPORTER MEMBRANE-SPANNING PERMEASE-GLUTAMINE TRANSPORT"/>
    <property type="match status" value="1"/>
</dbReference>
<dbReference type="InterPro" id="IPR035906">
    <property type="entry name" value="MetI-like_sf"/>
</dbReference>
<feature type="transmembrane region" description="Helical" evidence="7">
    <location>
        <begin position="20"/>
        <end position="45"/>
    </location>
</feature>
<evidence type="ECO:0000256" key="3">
    <source>
        <dbReference type="ARBA" id="ARBA00022475"/>
    </source>
</evidence>
<dbReference type="Proteomes" id="UP000269544">
    <property type="component" value="Chromosome"/>
</dbReference>